<feature type="chain" id="PRO_5012477520" evidence="5">
    <location>
        <begin position="20"/>
        <end position="754"/>
    </location>
</feature>
<evidence type="ECO:0000256" key="5">
    <source>
        <dbReference type="SAM" id="SignalP"/>
    </source>
</evidence>
<dbReference type="Gene3D" id="3.10.20.310">
    <property type="entry name" value="membrane protein fhac"/>
    <property type="match status" value="1"/>
</dbReference>
<dbReference type="OrthoDB" id="9770965at2"/>
<dbReference type="EMBL" id="QOVN01000001">
    <property type="protein sequence ID" value="RXG31252.1"/>
    <property type="molecule type" value="Genomic_DNA"/>
</dbReference>
<keyword evidence="10" id="KW-1185">Reference proteome</keyword>
<keyword evidence="5" id="KW-0732">Signal</keyword>
<dbReference type="RefSeq" id="WP_072981139.1">
    <property type="nucleotide sequence ID" value="NZ_FQXT01000002.1"/>
</dbReference>
<evidence type="ECO:0000256" key="4">
    <source>
        <dbReference type="PROSITE-ProRule" id="PRU01161"/>
    </source>
</evidence>
<dbReference type="CDD" id="cd07205">
    <property type="entry name" value="Pat_PNPLA6_PNPLA7_NTE1_like"/>
    <property type="match status" value="1"/>
</dbReference>
<gene>
    <name evidence="7" type="ORF">DSM01_392</name>
    <name evidence="8" type="ORF">SAMN04487999_1099</name>
</gene>
<dbReference type="SUPFAM" id="SSF52151">
    <property type="entry name" value="FabD/lysophospholipase-like"/>
    <property type="match status" value="1"/>
</dbReference>
<feature type="domain" description="PNPLA" evidence="6">
    <location>
        <begin position="40"/>
        <end position="230"/>
    </location>
</feature>
<feature type="short sequence motif" description="GXSXG" evidence="4">
    <location>
        <begin position="71"/>
        <end position="75"/>
    </location>
</feature>
<name>A0A1M5W8S8_9FLAO</name>
<evidence type="ECO:0000259" key="6">
    <source>
        <dbReference type="PROSITE" id="PS51635"/>
    </source>
</evidence>
<reference evidence="9" key="2">
    <citation type="submission" date="2016-11" db="EMBL/GenBank/DDBJ databases">
        <authorList>
            <person name="Varghese N."/>
            <person name="Submissions S."/>
        </authorList>
    </citation>
    <scope>NUCLEOTIDE SEQUENCE [LARGE SCALE GENOMIC DNA]</scope>
    <source>
        <strain evidence="9">DSM 19859</strain>
    </source>
</reference>
<dbReference type="GO" id="GO:0016042">
    <property type="term" value="P:lipid catabolic process"/>
    <property type="evidence" value="ECO:0007669"/>
    <property type="project" value="UniProtKB-UniRule"/>
</dbReference>
<evidence type="ECO:0000313" key="10">
    <source>
        <dbReference type="Proteomes" id="UP000290037"/>
    </source>
</evidence>
<dbReference type="Pfam" id="PF19143">
    <property type="entry name" value="Omp85_2"/>
    <property type="match status" value="1"/>
</dbReference>
<dbReference type="Proteomes" id="UP000184240">
    <property type="component" value="Unassembled WGS sequence"/>
</dbReference>
<proteinExistence type="predicted"/>
<feature type="signal peptide" evidence="5">
    <location>
        <begin position="1"/>
        <end position="19"/>
    </location>
</feature>
<feature type="short sequence motif" description="GXGXXG" evidence="4">
    <location>
        <begin position="44"/>
        <end position="49"/>
    </location>
</feature>
<dbReference type="EMBL" id="FQXT01000002">
    <property type="protein sequence ID" value="SHH83896.1"/>
    <property type="molecule type" value="Genomic_DNA"/>
</dbReference>
<dbReference type="InterPro" id="IPR043864">
    <property type="entry name" value="Omp85-like_dom"/>
</dbReference>
<sequence length="754" mass="85214">MRINYSLLLLVLVHWAVIAQDSTAVDFSKIPQGEELKVGLVLSGGGAKGLAHIGVLKEIEAAGIEIDYIGGTSMGAIIGGLYASGYNAHQLDSIFESVDFEKLIQDDLPRSAQSFYERADRERYAIALPFEHFKVSFPSALSKGQNIYNLFTKLTHHVKETDDFSALDIPFFCVATDAEKGQAIILDKGCLPEAITASGALPSLFSPVLLDDRVLIDGGVVNNYPVEELRKRGANFIIGVDVQDGLRGKDELKSAPEMLLQINNYRTIEAMRDKVAQTDIYIKPNIEGYTVVDFDRGAEIIKGGQEKAEAYDDAFRKLAALQHETYTKPELKLNQHDTLRIKSVAINGNVYYTRSYILGKLKIKTPAKMTYQELFDGINNLAATNNFQRINHRLEQYDSGESHLIINLTESETTTYAKAGIHYDDIYKSAALINVTKKRLLFKNDIASFDLALGDNIRYNFDYYSDNGFYIGFGLRSRYNSFESRVDARFVEEVSDLPLENFNSLQIDYTDFTNQVYLQTLFQKQFALSLGLEHKFLKIDTESIRVDEDNEGKLYFDNSHYYSTYGQLLLDTFDNKYFPTSGWYFNGDFHLYLFSSDYNENFEEFSIGKAEVKYAKKLFPKFSMQLSAMGGFKIGATGNGTLNFVLGGWGNDFINNIVPFYGYELISSNGDGLVKSEITFDYNFYRKNHLNFGANFANLENDLFTTGNWLSAPDFTGYYVGYGLETIVGPLQTKISYSPEIEDVFWNFSLGFWF</sequence>
<reference evidence="7 10" key="3">
    <citation type="submission" date="2018-07" db="EMBL/GenBank/DDBJ databases">
        <title>Leeuwenhoekiella genomics.</title>
        <authorList>
            <person name="Tahon G."/>
            <person name="Willems A."/>
        </authorList>
    </citation>
    <scope>NUCLEOTIDE SEQUENCE [LARGE SCALE GENOMIC DNA]</scope>
    <source>
        <strain evidence="7 10">LMG 24856</strain>
    </source>
</reference>
<dbReference type="AlphaFoldDB" id="A0A1M5W8S8"/>
<keyword evidence="1 4" id="KW-0378">Hydrolase</keyword>
<keyword evidence="3 4" id="KW-0443">Lipid metabolism</keyword>
<organism evidence="8 9">
    <name type="scientific">Leeuwenhoekiella palythoae</name>
    <dbReference type="NCBI Taxonomy" id="573501"/>
    <lineage>
        <taxon>Bacteria</taxon>
        <taxon>Pseudomonadati</taxon>
        <taxon>Bacteroidota</taxon>
        <taxon>Flavobacteriia</taxon>
        <taxon>Flavobacteriales</taxon>
        <taxon>Flavobacteriaceae</taxon>
        <taxon>Leeuwenhoekiella</taxon>
    </lineage>
</organism>
<keyword evidence="2 4" id="KW-0442">Lipid degradation</keyword>
<dbReference type="Gene3D" id="3.40.1090.10">
    <property type="entry name" value="Cytosolic phospholipase A2 catalytic domain"/>
    <property type="match status" value="1"/>
</dbReference>
<evidence type="ECO:0000313" key="7">
    <source>
        <dbReference type="EMBL" id="RXG31252.1"/>
    </source>
</evidence>
<dbReference type="InterPro" id="IPR016035">
    <property type="entry name" value="Acyl_Trfase/lysoPLipase"/>
</dbReference>
<dbReference type="PANTHER" id="PTHR14226:SF76">
    <property type="entry name" value="NTE FAMILY PROTEIN RSSA"/>
    <property type="match status" value="1"/>
</dbReference>
<reference evidence="8" key="1">
    <citation type="submission" date="2016-11" db="EMBL/GenBank/DDBJ databases">
        <authorList>
            <person name="Jaros S."/>
            <person name="Januszkiewicz K."/>
            <person name="Wedrychowicz H."/>
        </authorList>
    </citation>
    <scope>NUCLEOTIDE SEQUENCE [LARGE SCALE GENOMIC DNA]</scope>
    <source>
        <strain evidence="8">DSM 19859</strain>
    </source>
</reference>
<protein>
    <submittedName>
        <fullName evidence="8">NTE family protein</fullName>
    </submittedName>
</protein>
<feature type="active site" description="Proton acceptor" evidence="4">
    <location>
        <position position="217"/>
    </location>
</feature>
<evidence type="ECO:0000256" key="2">
    <source>
        <dbReference type="ARBA" id="ARBA00022963"/>
    </source>
</evidence>
<dbReference type="InterPro" id="IPR002641">
    <property type="entry name" value="PNPLA_dom"/>
</dbReference>
<dbReference type="PROSITE" id="PS51635">
    <property type="entry name" value="PNPLA"/>
    <property type="match status" value="1"/>
</dbReference>
<evidence type="ECO:0000313" key="8">
    <source>
        <dbReference type="EMBL" id="SHH83896.1"/>
    </source>
</evidence>
<dbReference type="PANTHER" id="PTHR14226">
    <property type="entry name" value="NEUROPATHY TARGET ESTERASE/SWISS CHEESE D.MELANOGASTER"/>
    <property type="match status" value="1"/>
</dbReference>
<dbReference type="GO" id="GO:0016787">
    <property type="term" value="F:hydrolase activity"/>
    <property type="evidence" value="ECO:0007669"/>
    <property type="project" value="UniProtKB-UniRule"/>
</dbReference>
<evidence type="ECO:0000313" key="9">
    <source>
        <dbReference type="Proteomes" id="UP000184240"/>
    </source>
</evidence>
<evidence type="ECO:0000256" key="1">
    <source>
        <dbReference type="ARBA" id="ARBA00022801"/>
    </source>
</evidence>
<dbReference type="InterPro" id="IPR050301">
    <property type="entry name" value="NTE"/>
</dbReference>
<dbReference type="Proteomes" id="UP000290037">
    <property type="component" value="Unassembled WGS sequence"/>
</dbReference>
<dbReference type="Pfam" id="PF01734">
    <property type="entry name" value="Patatin"/>
    <property type="match status" value="1"/>
</dbReference>
<dbReference type="STRING" id="573501.SAMN04487999_1099"/>
<feature type="active site" description="Nucleophile" evidence="4">
    <location>
        <position position="73"/>
    </location>
</feature>
<feature type="short sequence motif" description="DGA/G" evidence="4">
    <location>
        <begin position="217"/>
        <end position="219"/>
    </location>
</feature>
<accession>A0A1M5W8S8</accession>
<evidence type="ECO:0000256" key="3">
    <source>
        <dbReference type="ARBA" id="ARBA00023098"/>
    </source>
</evidence>
<dbReference type="Gene3D" id="2.40.160.50">
    <property type="entry name" value="membrane protein fhac: a member of the omp85/tpsb transporter family"/>
    <property type="match status" value="1"/>
</dbReference>